<keyword evidence="1" id="KW-0472">Membrane</keyword>
<protein>
    <submittedName>
        <fullName evidence="2">Uncharacterized protein</fullName>
    </submittedName>
</protein>
<organism evidence="2 3">
    <name type="scientific">Candidatus Limousia pullorum</name>
    <dbReference type="NCBI Taxonomy" id="2840860"/>
    <lineage>
        <taxon>Bacteria</taxon>
        <taxon>Bacillati</taxon>
        <taxon>Bacillota</taxon>
        <taxon>Clostridia</taxon>
        <taxon>Eubacteriales</taxon>
        <taxon>Oscillospiraceae</taxon>
        <taxon>Oscillospiraceae incertae sedis</taxon>
        <taxon>Candidatus Limousia</taxon>
    </lineage>
</organism>
<feature type="transmembrane region" description="Helical" evidence="1">
    <location>
        <begin position="69"/>
        <end position="89"/>
    </location>
</feature>
<proteinExistence type="predicted"/>
<gene>
    <name evidence="2" type="ORF">IAD22_08145</name>
</gene>
<dbReference type="Proteomes" id="UP000824118">
    <property type="component" value="Unassembled WGS sequence"/>
</dbReference>
<feature type="transmembrane region" description="Helical" evidence="1">
    <location>
        <begin position="34"/>
        <end position="57"/>
    </location>
</feature>
<evidence type="ECO:0000313" key="2">
    <source>
        <dbReference type="EMBL" id="HIU50965.1"/>
    </source>
</evidence>
<dbReference type="EMBL" id="DVNG01000120">
    <property type="protein sequence ID" value="HIU50965.1"/>
    <property type="molecule type" value="Genomic_DNA"/>
</dbReference>
<keyword evidence="1" id="KW-1133">Transmembrane helix</keyword>
<evidence type="ECO:0000256" key="1">
    <source>
        <dbReference type="SAM" id="Phobius"/>
    </source>
</evidence>
<sequence>MKKKALFLTVAFELTTAFILCGSIVYAYVNNINFINMLRLMLISVFLMLFIIFQFFLRERIPIKRGKTAICIILSLVISVLAAKGIFIIESNIKSFDTPEQAIEYSVGQHVFEDYTVINEGSYCFVVDAKSDVSSGIYPLYYSQKDLKTGKWSMLFMVENSVEKQLDSDSLMMRTSIFCKYMPETDKCFVLAENRNDKLKFMESVTDKNDVSFEPFFTKEDIEKGETIPTFFYDILDCENGKIEIKINGASRTIDISEK</sequence>
<feature type="transmembrane region" description="Helical" evidence="1">
    <location>
        <begin position="7"/>
        <end position="28"/>
    </location>
</feature>
<reference evidence="2" key="1">
    <citation type="submission" date="2020-10" db="EMBL/GenBank/DDBJ databases">
        <authorList>
            <person name="Gilroy R."/>
        </authorList>
    </citation>
    <scope>NUCLEOTIDE SEQUENCE</scope>
    <source>
        <strain evidence="2">ChiGjej1B1-1684</strain>
    </source>
</reference>
<comment type="caution">
    <text evidence="2">The sequence shown here is derived from an EMBL/GenBank/DDBJ whole genome shotgun (WGS) entry which is preliminary data.</text>
</comment>
<reference evidence="2" key="2">
    <citation type="journal article" date="2021" name="PeerJ">
        <title>Extensive microbial diversity within the chicken gut microbiome revealed by metagenomics and culture.</title>
        <authorList>
            <person name="Gilroy R."/>
            <person name="Ravi A."/>
            <person name="Getino M."/>
            <person name="Pursley I."/>
            <person name="Horton D.L."/>
            <person name="Alikhan N.F."/>
            <person name="Baker D."/>
            <person name="Gharbi K."/>
            <person name="Hall N."/>
            <person name="Watson M."/>
            <person name="Adriaenssens E.M."/>
            <person name="Foster-Nyarko E."/>
            <person name="Jarju S."/>
            <person name="Secka A."/>
            <person name="Antonio M."/>
            <person name="Oren A."/>
            <person name="Chaudhuri R.R."/>
            <person name="La Ragione R."/>
            <person name="Hildebrand F."/>
            <person name="Pallen M.J."/>
        </authorList>
    </citation>
    <scope>NUCLEOTIDE SEQUENCE</scope>
    <source>
        <strain evidence="2">ChiGjej1B1-1684</strain>
    </source>
</reference>
<dbReference type="AlphaFoldDB" id="A0A9D1LZA4"/>
<evidence type="ECO:0000313" key="3">
    <source>
        <dbReference type="Proteomes" id="UP000824118"/>
    </source>
</evidence>
<accession>A0A9D1LZA4</accession>
<name>A0A9D1LZA4_9FIRM</name>
<keyword evidence="1" id="KW-0812">Transmembrane</keyword>